<dbReference type="AlphaFoldDB" id="A0A5B8NQS6"/>
<evidence type="ECO:0000256" key="1">
    <source>
        <dbReference type="SAM" id="Phobius"/>
    </source>
</evidence>
<dbReference type="Proteomes" id="UP000318453">
    <property type="component" value="Chromosome"/>
</dbReference>
<dbReference type="OrthoDB" id="462194at2"/>
<evidence type="ECO:0000313" key="2">
    <source>
        <dbReference type="EMBL" id="QDZ41562.1"/>
    </source>
</evidence>
<dbReference type="Pfam" id="PF06127">
    <property type="entry name" value="Mpo1-like"/>
    <property type="match status" value="1"/>
</dbReference>
<dbReference type="InterPro" id="IPR009305">
    <property type="entry name" value="Mpo1-like"/>
</dbReference>
<keyword evidence="1" id="KW-1133">Transmembrane helix</keyword>
<feature type="transmembrane region" description="Helical" evidence="1">
    <location>
        <begin position="44"/>
        <end position="63"/>
    </location>
</feature>
<name>A0A5B8NQS6_9CHRO</name>
<organism evidence="2 3">
    <name type="scientific">Euhalothece natronophila Z-M001</name>
    <dbReference type="NCBI Taxonomy" id="522448"/>
    <lineage>
        <taxon>Bacteria</taxon>
        <taxon>Bacillati</taxon>
        <taxon>Cyanobacteriota</taxon>
        <taxon>Cyanophyceae</taxon>
        <taxon>Oscillatoriophycideae</taxon>
        <taxon>Chroococcales</taxon>
        <taxon>Halothecacae</taxon>
        <taxon>Halothece cluster</taxon>
        <taxon>Euhalothece</taxon>
    </lineage>
</organism>
<sequence length="104" mass="11883">MTYFQQAKESFIAGHQHPINQALHHMANLLVFIGIGLLFVDWRLTLICGILTQIFAIGGHILFEKNEPAFKQYPGIVILVSISWSLGNWFGLRQLFQQTKQQSN</sequence>
<reference evidence="2" key="1">
    <citation type="submission" date="2019-08" db="EMBL/GenBank/DDBJ databases">
        <title>Carotenoids and Carotenoid Binding Proteins in the Halophilic Cyanobacterium Euhalothece sp. ZM00.</title>
        <authorList>
            <person name="Cho S.M."/>
            <person name="Song J.Y."/>
            <person name="Park Y.-I."/>
        </authorList>
    </citation>
    <scope>NUCLEOTIDE SEQUENCE [LARGE SCALE GENOMIC DNA]</scope>
    <source>
        <strain evidence="2">Z-M001</strain>
    </source>
</reference>
<dbReference type="EMBL" id="CP042326">
    <property type="protein sequence ID" value="QDZ41562.1"/>
    <property type="molecule type" value="Genomic_DNA"/>
</dbReference>
<keyword evidence="1" id="KW-0812">Transmembrane</keyword>
<evidence type="ECO:0000313" key="3">
    <source>
        <dbReference type="Proteomes" id="UP000318453"/>
    </source>
</evidence>
<dbReference type="KEGG" id="enn:FRE64_15875"/>
<gene>
    <name evidence="2" type="ORF">FRE64_15875</name>
</gene>
<accession>A0A5B8NQS6</accession>
<protein>
    <submittedName>
        <fullName evidence="2">DUF962 domain-containing protein</fullName>
    </submittedName>
</protein>
<feature type="transmembrane region" description="Helical" evidence="1">
    <location>
        <begin position="22"/>
        <end position="39"/>
    </location>
</feature>
<keyword evidence="1" id="KW-0472">Membrane</keyword>
<proteinExistence type="predicted"/>
<feature type="transmembrane region" description="Helical" evidence="1">
    <location>
        <begin position="75"/>
        <end position="92"/>
    </location>
</feature>
<keyword evidence="3" id="KW-1185">Reference proteome</keyword>